<gene>
    <name evidence="1" type="ORF">UFOVP1246_54</name>
</gene>
<dbReference type="EMBL" id="LR797193">
    <property type="protein sequence ID" value="CAB4193183.1"/>
    <property type="molecule type" value="Genomic_DNA"/>
</dbReference>
<protein>
    <submittedName>
        <fullName evidence="1">Uncharacterized protein</fullName>
    </submittedName>
</protein>
<reference evidence="1" key="1">
    <citation type="submission" date="2020-05" db="EMBL/GenBank/DDBJ databases">
        <authorList>
            <person name="Chiriac C."/>
            <person name="Salcher M."/>
            <person name="Ghai R."/>
            <person name="Kavagutti S V."/>
        </authorList>
    </citation>
    <scope>NUCLEOTIDE SEQUENCE</scope>
</reference>
<proteinExistence type="predicted"/>
<sequence>MPLTVSGRNGLLDTGKGAFTHVSALTTITPTPTEGATTRQPVTWGAAASGAAASSGALTIPIGAGTTVVAIALYSALTAGNFLGYFPVGSSGQYIDGVATASTTGGVFTSVAHGLVVDDRVFFSTIAGESVPVGATYDVQTIYWVKTVTADTFTIATSQGGTLITFSQGGEAAFFKTVPNTFASAGNLTIASGSLTLDATFV</sequence>
<organism evidence="1">
    <name type="scientific">uncultured Caudovirales phage</name>
    <dbReference type="NCBI Taxonomy" id="2100421"/>
    <lineage>
        <taxon>Viruses</taxon>
        <taxon>Duplodnaviria</taxon>
        <taxon>Heunggongvirae</taxon>
        <taxon>Uroviricota</taxon>
        <taxon>Caudoviricetes</taxon>
        <taxon>Peduoviridae</taxon>
        <taxon>Maltschvirus</taxon>
        <taxon>Maltschvirus maltsch</taxon>
    </lineage>
</organism>
<evidence type="ECO:0000313" key="1">
    <source>
        <dbReference type="EMBL" id="CAB4193183.1"/>
    </source>
</evidence>
<accession>A0A6J5R8B0</accession>
<name>A0A6J5R8B0_9CAUD</name>